<dbReference type="Pfam" id="PF00929">
    <property type="entry name" value="RNase_T"/>
    <property type="match status" value="1"/>
</dbReference>
<evidence type="ECO:0000313" key="6">
    <source>
        <dbReference type="Proteomes" id="UP000315133"/>
    </source>
</evidence>
<dbReference type="PANTHER" id="PTHR30231">
    <property type="entry name" value="DNA POLYMERASE III SUBUNIT EPSILON"/>
    <property type="match status" value="1"/>
</dbReference>
<dbReference type="CDD" id="cd06127">
    <property type="entry name" value="DEDDh"/>
    <property type="match status" value="1"/>
</dbReference>
<dbReference type="EMBL" id="VFPU01000001">
    <property type="protein sequence ID" value="TQM97701.1"/>
    <property type="molecule type" value="Genomic_DNA"/>
</dbReference>
<evidence type="ECO:0000256" key="3">
    <source>
        <dbReference type="ARBA" id="ARBA00022839"/>
    </source>
</evidence>
<sequence length="222" mass="23657">MRDLLRRPASPGPLADLEAAAEPARDTPVAELELVALDLETTGLDPRRHEVLSVGWVPVRGGEVVLGGARHLPVRPRGNVGDSAVVHGLTDDALASAPTLEEVLPEVVTALIGPGPVRRVLVAHFSRVETTFLGAACREAWGAPLRVPVVDTLEVERRLLRGTPHAAGAVRLDACRVRHGLPRYRAHSAVVDAIACAELFLAQCAVLEERLGRPVVLGDVRS</sequence>
<keyword evidence="1" id="KW-0540">Nuclease</keyword>
<comment type="caution">
    <text evidence="5">The sequence shown here is derived from an EMBL/GenBank/DDBJ whole genome shotgun (WGS) entry which is preliminary data.</text>
</comment>
<gene>
    <name evidence="5" type="ORF">FB476_2624</name>
</gene>
<dbReference type="Proteomes" id="UP000315133">
    <property type="component" value="Unassembled WGS sequence"/>
</dbReference>
<dbReference type="PANTHER" id="PTHR30231:SF4">
    <property type="entry name" value="PROTEIN NEN2"/>
    <property type="match status" value="1"/>
</dbReference>
<keyword evidence="2" id="KW-0378">Hydrolase</keyword>
<keyword evidence="3" id="KW-0269">Exonuclease</keyword>
<dbReference type="GO" id="GO:0008408">
    <property type="term" value="F:3'-5' exonuclease activity"/>
    <property type="evidence" value="ECO:0007669"/>
    <property type="project" value="TreeGrafter"/>
</dbReference>
<organism evidence="5 6">
    <name type="scientific">Ornithinimicrobium humiphilum</name>
    <dbReference type="NCBI Taxonomy" id="125288"/>
    <lineage>
        <taxon>Bacteria</taxon>
        <taxon>Bacillati</taxon>
        <taxon>Actinomycetota</taxon>
        <taxon>Actinomycetes</taxon>
        <taxon>Micrococcales</taxon>
        <taxon>Ornithinimicrobiaceae</taxon>
        <taxon>Ornithinimicrobium</taxon>
    </lineage>
</organism>
<dbReference type="GO" id="GO:0003676">
    <property type="term" value="F:nucleic acid binding"/>
    <property type="evidence" value="ECO:0007669"/>
    <property type="project" value="InterPro"/>
</dbReference>
<dbReference type="Gene3D" id="3.30.420.10">
    <property type="entry name" value="Ribonuclease H-like superfamily/Ribonuclease H"/>
    <property type="match status" value="1"/>
</dbReference>
<dbReference type="SMART" id="SM00479">
    <property type="entry name" value="EXOIII"/>
    <property type="match status" value="1"/>
</dbReference>
<feature type="domain" description="Exonuclease" evidence="4">
    <location>
        <begin position="33"/>
        <end position="209"/>
    </location>
</feature>
<protein>
    <submittedName>
        <fullName evidence="5">DNA polymerase-3 subunit epsilon</fullName>
    </submittedName>
</protein>
<dbReference type="RefSeq" id="WP_141820303.1">
    <property type="nucleotide sequence ID" value="NZ_BAAAIL010000001.1"/>
</dbReference>
<evidence type="ECO:0000259" key="4">
    <source>
        <dbReference type="SMART" id="SM00479"/>
    </source>
</evidence>
<dbReference type="InterPro" id="IPR013520">
    <property type="entry name" value="Ribonucl_H"/>
</dbReference>
<name>A0A543KRL2_9MICO</name>
<proteinExistence type="predicted"/>
<keyword evidence="6" id="KW-1185">Reference proteome</keyword>
<evidence type="ECO:0000313" key="5">
    <source>
        <dbReference type="EMBL" id="TQM97701.1"/>
    </source>
</evidence>
<evidence type="ECO:0000256" key="1">
    <source>
        <dbReference type="ARBA" id="ARBA00022722"/>
    </source>
</evidence>
<evidence type="ECO:0000256" key="2">
    <source>
        <dbReference type="ARBA" id="ARBA00022801"/>
    </source>
</evidence>
<dbReference type="InterPro" id="IPR036397">
    <property type="entry name" value="RNaseH_sf"/>
</dbReference>
<dbReference type="AlphaFoldDB" id="A0A543KRL2"/>
<dbReference type="GO" id="GO:0005829">
    <property type="term" value="C:cytosol"/>
    <property type="evidence" value="ECO:0007669"/>
    <property type="project" value="TreeGrafter"/>
</dbReference>
<reference evidence="5 6" key="1">
    <citation type="submission" date="2019-06" db="EMBL/GenBank/DDBJ databases">
        <title>Sequencing the genomes of 1000 actinobacteria strains.</title>
        <authorList>
            <person name="Klenk H.-P."/>
        </authorList>
    </citation>
    <scope>NUCLEOTIDE SEQUENCE [LARGE SCALE GENOMIC DNA]</scope>
    <source>
        <strain evidence="5 6">DSM 12362</strain>
    </source>
</reference>
<dbReference type="InterPro" id="IPR012337">
    <property type="entry name" value="RNaseH-like_sf"/>
</dbReference>
<accession>A0A543KRL2</accession>
<dbReference type="OrthoDB" id="190275at2"/>
<dbReference type="SUPFAM" id="SSF53098">
    <property type="entry name" value="Ribonuclease H-like"/>
    <property type="match status" value="1"/>
</dbReference>